<evidence type="ECO:0000313" key="3">
    <source>
        <dbReference type="EMBL" id="TBW40710.1"/>
    </source>
</evidence>
<reference evidence="3 4" key="1">
    <citation type="submission" date="2019-02" db="EMBL/GenBank/DDBJ databases">
        <title>Siculibacillus lacustris gen. nov., sp. nov., a new rosette-forming bacterium isolated from a freshwater crater lake (Lake St. Ana, Romania).</title>
        <authorList>
            <person name="Felfoldi T."/>
            <person name="Marton Z."/>
            <person name="Szabo A."/>
            <person name="Mentes A."/>
            <person name="Boka K."/>
            <person name="Marialigeti K."/>
            <person name="Mathe I."/>
            <person name="Koncz M."/>
            <person name="Schumann P."/>
            <person name="Toth E."/>
        </authorList>
    </citation>
    <scope>NUCLEOTIDE SEQUENCE [LARGE SCALE GENOMIC DNA]</scope>
    <source>
        <strain evidence="3 4">SA-279</strain>
    </source>
</reference>
<dbReference type="PANTHER" id="PTHR32251">
    <property type="entry name" value="3-OXO-5-ALPHA-STEROID 4-DEHYDROGENASE"/>
    <property type="match status" value="1"/>
</dbReference>
<accession>A0A4Q9VWK5</accession>
<keyword evidence="1" id="KW-0812">Transmembrane</keyword>
<name>A0A4Q9VWK5_9HYPH</name>
<keyword evidence="4" id="KW-1185">Reference proteome</keyword>
<organism evidence="3 4">
    <name type="scientific">Siculibacillus lacustris</name>
    <dbReference type="NCBI Taxonomy" id="1549641"/>
    <lineage>
        <taxon>Bacteria</taxon>
        <taxon>Pseudomonadati</taxon>
        <taxon>Pseudomonadota</taxon>
        <taxon>Alphaproteobacteria</taxon>
        <taxon>Hyphomicrobiales</taxon>
        <taxon>Ancalomicrobiaceae</taxon>
        <taxon>Siculibacillus</taxon>
    </lineage>
</organism>
<dbReference type="Proteomes" id="UP000292781">
    <property type="component" value="Unassembled WGS sequence"/>
</dbReference>
<feature type="chain" id="PRO_5020699332" evidence="2">
    <location>
        <begin position="19"/>
        <end position="263"/>
    </location>
</feature>
<dbReference type="Gene3D" id="1.20.120.1630">
    <property type="match status" value="1"/>
</dbReference>
<sequence length="263" mass="27686">MTLLTSVALALGASLAMAAAWGVQRLTGRSGWIDTIWSAAVGLGGLAAVALADGGDPGRRVAVGVVAAAWSVRLALHIGARTRGSGEDPRYAALAAEWGPAFPLRLFLFLQVQAACAWVLILAIALAAADPAPFPRLLDGLAGLVALVALIGEAMADAQLARFRRDGASGGICEVGLWRWSRHPNYFFEWLGWCAWPLAAIDPMGGHPWGWAALAAPVLMYVLLVHASGIPPLEAHMAATRGEAFRSLQRRVNAFFPGPRRAG</sequence>
<dbReference type="InterPro" id="IPR010721">
    <property type="entry name" value="UstE-like"/>
</dbReference>
<comment type="caution">
    <text evidence="3">The sequence shown here is derived from an EMBL/GenBank/DDBJ whole genome shotgun (WGS) entry which is preliminary data.</text>
</comment>
<feature type="transmembrane region" description="Helical" evidence="1">
    <location>
        <begin position="36"/>
        <end position="54"/>
    </location>
</feature>
<dbReference type="OrthoDB" id="9779233at2"/>
<feature type="signal peptide" evidence="2">
    <location>
        <begin position="1"/>
        <end position="18"/>
    </location>
</feature>
<evidence type="ECO:0000313" key="4">
    <source>
        <dbReference type="Proteomes" id="UP000292781"/>
    </source>
</evidence>
<dbReference type="RefSeq" id="WP_131305926.1">
    <property type="nucleotide sequence ID" value="NZ_SJFN01000003.1"/>
</dbReference>
<feature type="transmembrane region" description="Helical" evidence="1">
    <location>
        <begin position="106"/>
        <end position="129"/>
    </location>
</feature>
<evidence type="ECO:0000256" key="2">
    <source>
        <dbReference type="SAM" id="SignalP"/>
    </source>
</evidence>
<protein>
    <submittedName>
        <fullName evidence="3">DUF1295 domain-containing protein</fullName>
    </submittedName>
</protein>
<dbReference type="Pfam" id="PF06966">
    <property type="entry name" value="DUF1295"/>
    <property type="match status" value="1"/>
</dbReference>
<feature type="transmembrane region" description="Helical" evidence="1">
    <location>
        <begin position="136"/>
        <end position="156"/>
    </location>
</feature>
<proteinExistence type="predicted"/>
<keyword evidence="1" id="KW-0472">Membrane</keyword>
<keyword evidence="2" id="KW-0732">Signal</keyword>
<dbReference type="PANTHER" id="PTHR32251:SF17">
    <property type="entry name" value="STEROID 5-ALPHA REDUCTASE C-TERMINAL DOMAIN-CONTAINING PROTEIN"/>
    <property type="match status" value="1"/>
</dbReference>
<gene>
    <name evidence="3" type="ORF">EYW49_02995</name>
</gene>
<dbReference type="GO" id="GO:0016020">
    <property type="term" value="C:membrane"/>
    <property type="evidence" value="ECO:0007669"/>
    <property type="project" value="TreeGrafter"/>
</dbReference>
<feature type="transmembrane region" description="Helical" evidence="1">
    <location>
        <begin position="209"/>
        <end position="227"/>
    </location>
</feature>
<dbReference type="AlphaFoldDB" id="A0A4Q9VWK5"/>
<evidence type="ECO:0000256" key="1">
    <source>
        <dbReference type="SAM" id="Phobius"/>
    </source>
</evidence>
<dbReference type="EMBL" id="SJFN01000003">
    <property type="protein sequence ID" value="TBW40710.1"/>
    <property type="molecule type" value="Genomic_DNA"/>
</dbReference>
<keyword evidence="1" id="KW-1133">Transmembrane helix</keyword>